<sequence>SEIVAEGICLCNEIKLHKQIQKEKFSERKFLETFCEQLGFINNPKLSSKKRINNPTKSKDSSDKKYYRKQKKKIEEHPKDYKKRRQKGDSSKRNSNTKTFPVCWKCHTPGHYANKCKMKKKIQSLDVDEKLKSFKETSYRRFRSRKRGFKISVITEIDSEKEHNSDNSSDNENEYSDNESDEVDENQASNNCEGNCDYYKALCQANGLMVLTKEENFFLDLIDKIPDPQEKKLMLQKYLESYKDQKIEKKLKLKEPEVYNFKDIMNRVKNSTISTSTTVDITTAELRHEVKVLKQELQELKSRVTTLELKAPKDSFSDEGSEQEENILQKEELNSLTFINMIDRVITHKWHTEVTIVVHKEYFFSAIAMIDSGADLNCINEGIVPSQYFSKTTEILNAADGRKLFVNYKLQNTSVCNK</sequence>
<protein>
    <recommendedName>
        <fullName evidence="4">CCHC-type domain-containing protein</fullName>
    </recommendedName>
</protein>
<name>A0AAW2JL46_9LAMI</name>
<reference evidence="5" key="2">
    <citation type="journal article" date="2024" name="Plant">
        <title>Genomic evolution and insights into agronomic trait innovations of Sesamum species.</title>
        <authorList>
            <person name="Miao H."/>
            <person name="Wang L."/>
            <person name="Qu L."/>
            <person name="Liu H."/>
            <person name="Sun Y."/>
            <person name="Le M."/>
            <person name="Wang Q."/>
            <person name="Wei S."/>
            <person name="Zheng Y."/>
            <person name="Lin W."/>
            <person name="Duan Y."/>
            <person name="Cao H."/>
            <person name="Xiong S."/>
            <person name="Wang X."/>
            <person name="Wei L."/>
            <person name="Li C."/>
            <person name="Ma Q."/>
            <person name="Ju M."/>
            <person name="Zhao R."/>
            <person name="Li G."/>
            <person name="Mu C."/>
            <person name="Tian Q."/>
            <person name="Mei H."/>
            <person name="Zhang T."/>
            <person name="Gao T."/>
            <person name="Zhang H."/>
        </authorList>
    </citation>
    <scope>NUCLEOTIDE SEQUENCE</scope>
    <source>
        <strain evidence="5">G01</strain>
    </source>
</reference>
<feature type="non-terminal residue" evidence="5">
    <location>
        <position position="1"/>
    </location>
</feature>
<dbReference type="EMBL" id="JACGWK010000748">
    <property type="protein sequence ID" value="KAL0295138.1"/>
    <property type="molecule type" value="Genomic_DNA"/>
</dbReference>
<accession>A0AAW2JL46</accession>
<evidence type="ECO:0000256" key="2">
    <source>
        <dbReference type="SAM" id="Coils"/>
    </source>
</evidence>
<dbReference type="SUPFAM" id="SSF57756">
    <property type="entry name" value="Retrovirus zinc finger-like domains"/>
    <property type="match status" value="1"/>
</dbReference>
<feature type="domain" description="CCHC-type" evidence="4">
    <location>
        <begin position="103"/>
        <end position="117"/>
    </location>
</feature>
<evidence type="ECO:0000259" key="4">
    <source>
        <dbReference type="PROSITE" id="PS50158"/>
    </source>
</evidence>
<dbReference type="InterPro" id="IPR001878">
    <property type="entry name" value="Znf_CCHC"/>
</dbReference>
<dbReference type="GO" id="GO:0008270">
    <property type="term" value="F:zinc ion binding"/>
    <property type="evidence" value="ECO:0007669"/>
    <property type="project" value="UniProtKB-KW"/>
</dbReference>
<dbReference type="PROSITE" id="PS50158">
    <property type="entry name" value="ZF_CCHC"/>
    <property type="match status" value="1"/>
</dbReference>
<feature type="region of interest" description="Disordered" evidence="3">
    <location>
        <begin position="159"/>
        <end position="187"/>
    </location>
</feature>
<dbReference type="AlphaFoldDB" id="A0AAW2JL46"/>
<proteinExistence type="predicted"/>
<organism evidence="5">
    <name type="scientific">Sesamum angustifolium</name>
    <dbReference type="NCBI Taxonomy" id="2727405"/>
    <lineage>
        <taxon>Eukaryota</taxon>
        <taxon>Viridiplantae</taxon>
        <taxon>Streptophyta</taxon>
        <taxon>Embryophyta</taxon>
        <taxon>Tracheophyta</taxon>
        <taxon>Spermatophyta</taxon>
        <taxon>Magnoliopsida</taxon>
        <taxon>eudicotyledons</taxon>
        <taxon>Gunneridae</taxon>
        <taxon>Pentapetalae</taxon>
        <taxon>asterids</taxon>
        <taxon>lamiids</taxon>
        <taxon>Lamiales</taxon>
        <taxon>Pedaliaceae</taxon>
        <taxon>Sesamum</taxon>
    </lineage>
</organism>
<gene>
    <name evidence="5" type="ORF">Sangu_3203900</name>
</gene>
<feature type="region of interest" description="Disordered" evidence="3">
    <location>
        <begin position="46"/>
        <end position="95"/>
    </location>
</feature>
<comment type="caution">
    <text evidence="5">The sequence shown here is derived from an EMBL/GenBank/DDBJ whole genome shotgun (WGS) entry which is preliminary data.</text>
</comment>
<evidence type="ECO:0000256" key="3">
    <source>
        <dbReference type="SAM" id="MobiDB-lite"/>
    </source>
</evidence>
<dbReference type="PANTHER" id="PTHR33054:SF9">
    <property type="entry name" value="CCHC-TYPE DOMAIN-CONTAINING PROTEIN"/>
    <property type="match status" value="1"/>
</dbReference>
<feature type="compositionally biased region" description="Acidic residues" evidence="3">
    <location>
        <begin position="169"/>
        <end position="185"/>
    </location>
</feature>
<keyword evidence="1" id="KW-0862">Zinc</keyword>
<dbReference type="InterPro" id="IPR036875">
    <property type="entry name" value="Znf_CCHC_sf"/>
</dbReference>
<feature type="coiled-coil region" evidence="2">
    <location>
        <begin position="283"/>
        <end position="310"/>
    </location>
</feature>
<evidence type="ECO:0000313" key="5">
    <source>
        <dbReference type="EMBL" id="KAL0295138.1"/>
    </source>
</evidence>
<keyword evidence="1" id="KW-0863">Zinc-finger</keyword>
<reference evidence="5" key="1">
    <citation type="submission" date="2020-06" db="EMBL/GenBank/DDBJ databases">
        <authorList>
            <person name="Li T."/>
            <person name="Hu X."/>
            <person name="Zhang T."/>
            <person name="Song X."/>
            <person name="Zhang H."/>
            <person name="Dai N."/>
            <person name="Sheng W."/>
            <person name="Hou X."/>
            <person name="Wei L."/>
        </authorList>
    </citation>
    <scope>NUCLEOTIDE SEQUENCE</scope>
    <source>
        <strain evidence="5">G01</strain>
        <tissue evidence="5">Leaf</tissue>
    </source>
</reference>
<dbReference type="GO" id="GO:0003676">
    <property type="term" value="F:nucleic acid binding"/>
    <property type="evidence" value="ECO:0007669"/>
    <property type="project" value="InterPro"/>
</dbReference>
<keyword evidence="2" id="KW-0175">Coiled coil</keyword>
<dbReference type="PANTHER" id="PTHR33054">
    <property type="entry name" value="CCHC-TYPE DOMAIN-CONTAINING PROTEIN"/>
    <property type="match status" value="1"/>
</dbReference>
<evidence type="ECO:0000256" key="1">
    <source>
        <dbReference type="PROSITE-ProRule" id="PRU00047"/>
    </source>
</evidence>
<keyword evidence="1" id="KW-0479">Metal-binding</keyword>
<feature type="non-terminal residue" evidence="5">
    <location>
        <position position="418"/>
    </location>
</feature>